<dbReference type="EC" id="3.1.3.2" evidence="7"/>
<evidence type="ECO:0000256" key="3">
    <source>
        <dbReference type="ARBA" id="ARBA00011738"/>
    </source>
</evidence>
<dbReference type="CDD" id="cd00839">
    <property type="entry name" value="MPP_PAPs"/>
    <property type="match status" value="1"/>
</dbReference>
<evidence type="ECO:0000256" key="4">
    <source>
        <dbReference type="ARBA" id="ARBA00022525"/>
    </source>
</evidence>
<proteinExistence type="inferred from homology"/>
<feature type="chain" id="PRO_5043463774" description="Purple acid phosphatase" evidence="8">
    <location>
        <begin position="42"/>
        <end position="658"/>
    </location>
</feature>
<dbReference type="EMBL" id="JALJOU010000009">
    <property type="protein sequence ID" value="KAK9842036.1"/>
    <property type="molecule type" value="Genomic_DNA"/>
</dbReference>
<gene>
    <name evidence="11" type="ORF">WJX81_005390</name>
</gene>
<dbReference type="AlphaFoldDB" id="A0AAW1S8W1"/>
<sequence>MVPAELRSCPDGSVHSGKRECSCIMRKTLLVALVALILALAEEEPHPLSAISPARMLTQIEVGITLAVTYPNGTAAKGYMNGQPLVITLSGVTPGSIIAGTNNQYIAAYSPSNTDITAYPPVELYLLNKNAGLNTTGSTAFPEMRITWTQRFVQTPVVRYGPTPNTGAPLPFSYPLSAAASPSTFTQGDLCGDPDQTSGWFDPGQFLTAVLPALTPGQKVYYTVGDDFILSADMGYQFADGAPPTNAPPTFTQGVTNSGNPGAVAVSNAIAAEVKAGASLVLLNGDITYADGFLSVWDVFHDQIQPITANAPFMILNGNHERDFPGTNDAFSNPVFKAGTLTCPAVANASSPYCITDSRGECGVVTTLRFKMPTAGAQRFPTPGPARTVPTYYSFNYGPVHFMNYDTEIPYDVGTPQWQFIQSDLASVDRSVTPWIVVGGHRPFYPATNDFTGFNVTQPAPFPTFALPPFYTAAYPNQTSGDPASPNYYATYTGTTINKVLQNYAATNGDQYVAQRQRNALEGLFNKYGVDVAYYGHKHTYQRTFPLVGGVLTPNNADGSNPGTIYYTAGNAGRSLQGAGAQLPTPPYFAAVVANDSCPLQGVSPGNSSVPCNYYGYAMDANGGTPKPQAPGDVVVLAQIGDAINQHLADVFDHPASG</sequence>
<dbReference type="InterPro" id="IPR008963">
    <property type="entry name" value="Purple_acid_Pase-like_N"/>
</dbReference>
<dbReference type="Pfam" id="PF16656">
    <property type="entry name" value="Pur_ac_phosph_N"/>
    <property type="match status" value="1"/>
</dbReference>
<dbReference type="InterPro" id="IPR015914">
    <property type="entry name" value="PAPs_N"/>
</dbReference>
<protein>
    <recommendedName>
        <fullName evidence="7">Purple acid phosphatase</fullName>
        <ecNumber evidence="7">3.1.3.2</ecNumber>
    </recommendedName>
</protein>
<evidence type="ECO:0000256" key="1">
    <source>
        <dbReference type="ARBA" id="ARBA00004613"/>
    </source>
</evidence>
<evidence type="ECO:0000259" key="10">
    <source>
        <dbReference type="Pfam" id="PF16656"/>
    </source>
</evidence>
<keyword evidence="6" id="KW-0325">Glycoprotein</keyword>
<accession>A0AAW1S8W1</accession>
<dbReference type="GO" id="GO:0046872">
    <property type="term" value="F:metal ion binding"/>
    <property type="evidence" value="ECO:0007669"/>
    <property type="project" value="InterPro"/>
</dbReference>
<dbReference type="PANTHER" id="PTHR45778">
    <property type="entry name" value="PURPLE ACID PHOSPHATASE-RELATED"/>
    <property type="match status" value="1"/>
</dbReference>
<keyword evidence="5 8" id="KW-0732">Signal</keyword>
<evidence type="ECO:0000256" key="8">
    <source>
        <dbReference type="SAM" id="SignalP"/>
    </source>
</evidence>
<keyword evidence="7" id="KW-0378">Hydrolase</keyword>
<dbReference type="SUPFAM" id="SSF56300">
    <property type="entry name" value="Metallo-dependent phosphatases"/>
    <property type="match status" value="1"/>
</dbReference>
<dbReference type="Pfam" id="PF00149">
    <property type="entry name" value="Metallophos"/>
    <property type="match status" value="1"/>
</dbReference>
<dbReference type="InterPro" id="IPR004843">
    <property type="entry name" value="Calcineurin-like_PHP"/>
</dbReference>
<dbReference type="InterPro" id="IPR041792">
    <property type="entry name" value="MPP_PAP"/>
</dbReference>
<organism evidence="11 12">
    <name type="scientific">Elliptochloris bilobata</name>
    <dbReference type="NCBI Taxonomy" id="381761"/>
    <lineage>
        <taxon>Eukaryota</taxon>
        <taxon>Viridiplantae</taxon>
        <taxon>Chlorophyta</taxon>
        <taxon>core chlorophytes</taxon>
        <taxon>Trebouxiophyceae</taxon>
        <taxon>Trebouxiophyceae incertae sedis</taxon>
        <taxon>Elliptochloris clade</taxon>
        <taxon>Elliptochloris</taxon>
    </lineage>
</organism>
<dbReference type="InterPro" id="IPR029052">
    <property type="entry name" value="Metallo-depent_PP-like"/>
</dbReference>
<dbReference type="GO" id="GO:0003993">
    <property type="term" value="F:acid phosphatase activity"/>
    <property type="evidence" value="ECO:0007669"/>
    <property type="project" value="UniProtKB-EC"/>
</dbReference>
<evidence type="ECO:0000256" key="6">
    <source>
        <dbReference type="ARBA" id="ARBA00023180"/>
    </source>
</evidence>
<evidence type="ECO:0000259" key="9">
    <source>
        <dbReference type="Pfam" id="PF00149"/>
    </source>
</evidence>
<dbReference type="SUPFAM" id="SSF49363">
    <property type="entry name" value="Purple acid phosphatase, N-terminal domain"/>
    <property type="match status" value="1"/>
</dbReference>
<dbReference type="GO" id="GO:0005576">
    <property type="term" value="C:extracellular region"/>
    <property type="evidence" value="ECO:0007669"/>
    <property type="project" value="UniProtKB-SubCell"/>
</dbReference>
<dbReference type="Proteomes" id="UP001445335">
    <property type="component" value="Unassembled WGS sequence"/>
</dbReference>
<keyword evidence="4" id="KW-0964">Secreted</keyword>
<evidence type="ECO:0000256" key="5">
    <source>
        <dbReference type="ARBA" id="ARBA00022729"/>
    </source>
</evidence>
<evidence type="ECO:0000313" key="11">
    <source>
        <dbReference type="EMBL" id="KAK9842036.1"/>
    </source>
</evidence>
<feature type="domain" description="Calcineurin-like phosphoesterase" evidence="9">
    <location>
        <begin position="276"/>
        <end position="453"/>
    </location>
</feature>
<evidence type="ECO:0000313" key="12">
    <source>
        <dbReference type="Proteomes" id="UP001445335"/>
    </source>
</evidence>
<dbReference type="Gene3D" id="3.60.21.10">
    <property type="match status" value="2"/>
</dbReference>
<feature type="signal peptide" evidence="8">
    <location>
        <begin position="1"/>
        <end position="41"/>
    </location>
</feature>
<reference evidence="11 12" key="1">
    <citation type="journal article" date="2024" name="Nat. Commun.">
        <title>Phylogenomics reveals the evolutionary origins of lichenization in chlorophyte algae.</title>
        <authorList>
            <person name="Puginier C."/>
            <person name="Libourel C."/>
            <person name="Otte J."/>
            <person name="Skaloud P."/>
            <person name="Haon M."/>
            <person name="Grisel S."/>
            <person name="Petersen M."/>
            <person name="Berrin J.G."/>
            <person name="Delaux P.M."/>
            <person name="Dal Grande F."/>
            <person name="Keller J."/>
        </authorList>
    </citation>
    <scope>NUCLEOTIDE SEQUENCE [LARGE SCALE GENOMIC DNA]</scope>
    <source>
        <strain evidence="11 12">SAG 245.80</strain>
    </source>
</reference>
<comment type="similarity">
    <text evidence="2 7">Belongs to the metallophosphoesterase superfamily. Purple acid phosphatase family.</text>
</comment>
<name>A0AAW1S8W1_9CHLO</name>
<dbReference type="PANTHER" id="PTHR45778:SF3">
    <property type="entry name" value="PURPLE ACID PHOSPHATASE"/>
    <property type="match status" value="1"/>
</dbReference>
<comment type="subcellular location">
    <subcellularLocation>
        <location evidence="1">Secreted</location>
    </subcellularLocation>
</comment>
<evidence type="ECO:0000256" key="2">
    <source>
        <dbReference type="ARBA" id="ARBA00008723"/>
    </source>
</evidence>
<comment type="catalytic activity">
    <reaction evidence="7">
        <text>a phosphate monoester + H2O = an alcohol + phosphate</text>
        <dbReference type="Rhea" id="RHEA:15017"/>
        <dbReference type="ChEBI" id="CHEBI:15377"/>
        <dbReference type="ChEBI" id="CHEBI:30879"/>
        <dbReference type="ChEBI" id="CHEBI:43474"/>
        <dbReference type="ChEBI" id="CHEBI:67140"/>
        <dbReference type="EC" id="3.1.3.2"/>
    </reaction>
</comment>
<feature type="domain" description="Purple acid phosphatase N-terminal" evidence="10">
    <location>
        <begin position="143"/>
        <end position="227"/>
    </location>
</feature>
<comment type="subunit">
    <text evidence="3">Homodimer.</text>
</comment>
<evidence type="ECO:0000256" key="7">
    <source>
        <dbReference type="RuleBase" id="RU361203"/>
    </source>
</evidence>
<comment type="caution">
    <text evidence="11">The sequence shown here is derived from an EMBL/GenBank/DDBJ whole genome shotgun (WGS) entry which is preliminary data.</text>
</comment>
<keyword evidence="12" id="KW-1185">Reference proteome</keyword>